<dbReference type="CDD" id="cd00761">
    <property type="entry name" value="Glyco_tranf_GTA_type"/>
    <property type="match status" value="1"/>
</dbReference>
<keyword evidence="2" id="KW-0808">Transferase</keyword>
<dbReference type="InterPro" id="IPR050834">
    <property type="entry name" value="Glycosyltransf_2"/>
</dbReference>
<dbReference type="Gene3D" id="3.90.550.10">
    <property type="entry name" value="Spore Coat Polysaccharide Biosynthesis Protein SpsA, Chain A"/>
    <property type="match status" value="1"/>
</dbReference>
<protein>
    <submittedName>
        <fullName evidence="2">Glycosyltransferase family 2 protein</fullName>
    </submittedName>
</protein>
<dbReference type="OrthoDB" id="8773442at2"/>
<dbReference type="Pfam" id="PF00535">
    <property type="entry name" value="Glycos_transf_2"/>
    <property type="match status" value="1"/>
</dbReference>
<accession>A0A4Z0J8Y0</accession>
<proteinExistence type="predicted"/>
<keyword evidence="3" id="KW-1185">Reference proteome</keyword>
<dbReference type="SUPFAM" id="SSF53448">
    <property type="entry name" value="Nucleotide-diphospho-sugar transferases"/>
    <property type="match status" value="1"/>
</dbReference>
<dbReference type="InterPro" id="IPR029044">
    <property type="entry name" value="Nucleotide-diphossugar_trans"/>
</dbReference>
<evidence type="ECO:0000313" key="2">
    <source>
        <dbReference type="EMBL" id="TGD17397.1"/>
    </source>
</evidence>
<name>A0A4Z0J8Y0_9LACO</name>
<sequence>MRCFAMTLTNPLISVIIPAANSESTIIRALDSIRIFEKNLDARVEAIVLVNNSTDNTYHLASSYSSNANRQVRVFHCAGGRSHARNVGLSYAKGRIGIFLDSDDELTPIYLQEVLTKKTQILNNHTPLYCKAVHVFDETGRRTEPIELPSPKRLCIENPFVIETVAFSLSDVRFRFDEQLVFCEDWKFWALNFMNSSFLPSNVEGVRVHITGNNSMRAVKSLLKSEALVRADLFQIKKSFAPKRDLIRLILFPQLDPSPEELGKLNESFGFLFKISCFLNSFFPTAYLIKKLLQKKLDNVTY</sequence>
<organism evidence="2 3">
    <name type="scientific">Levilactobacillus suantsaiihabitans</name>
    <dbReference type="NCBI Taxonomy" id="2487722"/>
    <lineage>
        <taxon>Bacteria</taxon>
        <taxon>Bacillati</taxon>
        <taxon>Bacillota</taxon>
        <taxon>Bacilli</taxon>
        <taxon>Lactobacillales</taxon>
        <taxon>Lactobacillaceae</taxon>
        <taxon>Levilactobacillus</taxon>
    </lineage>
</organism>
<comment type="caution">
    <text evidence="2">The sequence shown here is derived from an EMBL/GenBank/DDBJ whole genome shotgun (WGS) entry which is preliminary data.</text>
</comment>
<dbReference type="PANTHER" id="PTHR43685">
    <property type="entry name" value="GLYCOSYLTRANSFERASE"/>
    <property type="match status" value="1"/>
</dbReference>
<gene>
    <name evidence="2" type="ORF">EGT51_12515</name>
</gene>
<dbReference type="GO" id="GO:0016740">
    <property type="term" value="F:transferase activity"/>
    <property type="evidence" value="ECO:0007669"/>
    <property type="project" value="UniProtKB-KW"/>
</dbReference>
<reference evidence="2 3" key="1">
    <citation type="submission" date="2018-10" db="EMBL/GenBank/DDBJ databases">
        <title>Lactobacillus sp. R7 and Lactobacillus sp. R19 isolated from fermented mustard green product of Taiwan.</title>
        <authorList>
            <person name="Lin S.-T."/>
        </authorList>
    </citation>
    <scope>NUCLEOTIDE SEQUENCE [LARGE SCALE GENOMIC DNA]</scope>
    <source>
        <strain evidence="2 3">BCRC 81129</strain>
    </source>
</reference>
<evidence type="ECO:0000313" key="3">
    <source>
        <dbReference type="Proteomes" id="UP000297348"/>
    </source>
</evidence>
<evidence type="ECO:0000259" key="1">
    <source>
        <dbReference type="Pfam" id="PF00535"/>
    </source>
</evidence>
<dbReference type="InterPro" id="IPR001173">
    <property type="entry name" value="Glyco_trans_2-like"/>
</dbReference>
<feature type="domain" description="Glycosyltransferase 2-like" evidence="1">
    <location>
        <begin position="14"/>
        <end position="117"/>
    </location>
</feature>
<dbReference type="PANTHER" id="PTHR43685:SF2">
    <property type="entry name" value="GLYCOSYLTRANSFERASE 2-LIKE DOMAIN-CONTAINING PROTEIN"/>
    <property type="match status" value="1"/>
</dbReference>
<dbReference type="Proteomes" id="UP000297348">
    <property type="component" value="Unassembled WGS sequence"/>
</dbReference>
<dbReference type="AlphaFoldDB" id="A0A4Z0J8Y0"/>
<dbReference type="EMBL" id="RKLX01000034">
    <property type="protein sequence ID" value="TGD17397.1"/>
    <property type="molecule type" value="Genomic_DNA"/>
</dbReference>